<keyword evidence="10" id="KW-0479">Metal-binding</keyword>
<keyword evidence="10" id="KW-0915">Sodium</keyword>
<evidence type="ECO:0000256" key="3">
    <source>
        <dbReference type="ARBA" id="ARBA00022692"/>
    </source>
</evidence>
<dbReference type="InterPro" id="IPR003691">
    <property type="entry name" value="FluC"/>
</dbReference>
<feature type="transmembrane region" description="Helical" evidence="10">
    <location>
        <begin position="56"/>
        <end position="79"/>
    </location>
</feature>
<evidence type="ECO:0000256" key="1">
    <source>
        <dbReference type="ARBA" id="ARBA00004651"/>
    </source>
</evidence>
<dbReference type="STRING" id="1221500.ABE65_006845"/>
<keyword evidence="6 10" id="KW-0407">Ion channel</keyword>
<evidence type="ECO:0000256" key="7">
    <source>
        <dbReference type="ARBA" id="ARBA00035120"/>
    </source>
</evidence>
<keyword evidence="4 10" id="KW-1133">Transmembrane helix</keyword>
<keyword evidence="12" id="KW-1185">Reference proteome</keyword>
<gene>
    <name evidence="10" type="primary">fluC</name>
    <name evidence="10" type="synonym">crcB</name>
    <name evidence="11" type="ORF">ABE65_006845</name>
</gene>
<evidence type="ECO:0000256" key="9">
    <source>
        <dbReference type="ARBA" id="ARBA00049940"/>
    </source>
</evidence>
<evidence type="ECO:0000256" key="8">
    <source>
        <dbReference type="ARBA" id="ARBA00035585"/>
    </source>
</evidence>
<evidence type="ECO:0000256" key="10">
    <source>
        <dbReference type="HAMAP-Rule" id="MF_00454"/>
    </source>
</evidence>
<dbReference type="Proteomes" id="UP000076623">
    <property type="component" value="Chromosome"/>
</dbReference>
<sequence>MIGQTIAVAAGGALGAVVRFVVSQRMNRNFPWGTFAVNMAGSFLLGWYVAVEGAKLLSSLYATGFLGALTTFSTLQFEAVTLLKNQAKKGLTYLLLTYILGLLAAWTGFIIGIK</sequence>
<keyword evidence="10" id="KW-0406">Ion transport</keyword>
<evidence type="ECO:0000256" key="5">
    <source>
        <dbReference type="ARBA" id="ARBA00023136"/>
    </source>
</evidence>
<dbReference type="GO" id="GO:0046872">
    <property type="term" value="F:metal ion binding"/>
    <property type="evidence" value="ECO:0007669"/>
    <property type="project" value="UniProtKB-KW"/>
</dbReference>
<evidence type="ECO:0000256" key="2">
    <source>
        <dbReference type="ARBA" id="ARBA00022475"/>
    </source>
</evidence>
<dbReference type="GO" id="GO:0062054">
    <property type="term" value="F:fluoride channel activity"/>
    <property type="evidence" value="ECO:0007669"/>
    <property type="project" value="UniProtKB-UniRule"/>
</dbReference>
<feature type="binding site" evidence="10">
    <location>
        <position position="67"/>
    </location>
    <ligand>
        <name>Na(+)</name>
        <dbReference type="ChEBI" id="CHEBI:29101"/>
        <note>structural</note>
    </ligand>
</feature>
<evidence type="ECO:0000313" key="11">
    <source>
        <dbReference type="EMBL" id="ANC76532.1"/>
    </source>
</evidence>
<dbReference type="RefSeq" id="WP_066392781.1">
    <property type="nucleotide sequence ID" value="NZ_CP015378.1"/>
</dbReference>
<name>A0A160IM78_9BACL</name>
<dbReference type="GO" id="GO:0140114">
    <property type="term" value="P:cellular detoxification of fluoride"/>
    <property type="evidence" value="ECO:0007669"/>
    <property type="project" value="UniProtKB-UniRule"/>
</dbReference>
<comment type="subcellular location">
    <subcellularLocation>
        <location evidence="1 10">Cell membrane</location>
        <topology evidence="1 10">Multi-pass membrane protein</topology>
    </subcellularLocation>
</comment>
<protein>
    <recommendedName>
        <fullName evidence="10">Fluoride-specific ion channel FluC</fullName>
    </recommendedName>
</protein>
<accession>A0A160IM78</accession>
<evidence type="ECO:0000256" key="6">
    <source>
        <dbReference type="ARBA" id="ARBA00023303"/>
    </source>
</evidence>
<comment type="function">
    <text evidence="9 10">Fluoride-specific ion channel. Important for reducing fluoride concentration in the cell, thus reducing its toxicity.</text>
</comment>
<dbReference type="HAMAP" id="MF_00454">
    <property type="entry name" value="FluC"/>
    <property type="match status" value="1"/>
</dbReference>
<organism evidence="11 12">
    <name type="scientific">Fictibacillus phosphorivorans</name>
    <dbReference type="NCBI Taxonomy" id="1221500"/>
    <lineage>
        <taxon>Bacteria</taxon>
        <taxon>Bacillati</taxon>
        <taxon>Bacillota</taxon>
        <taxon>Bacilli</taxon>
        <taxon>Bacillales</taxon>
        <taxon>Fictibacillaceae</taxon>
        <taxon>Fictibacillus</taxon>
    </lineage>
</organism>
<comment type="activity regulation">
    <text evidence="10">Na(+) is not transported, but it plays an essential structural role and its presence is essential for fluoride channel function.</text>
</comment>
<dbReference type="GO" id="GO:0005886">
    <property type="term" value="C:plasma membrane"/>
    <property type="evidence" value="ECO:0007669"/>
    <property type="project" value="UniProtKB-SubCell"/>
</dbReference>
<feature type="transmembrane region" description="Helical" evidence="10">
    <location>
        <begin position="6"/>
        <end position="22"/>
    </location>
</feature>
<dbReference type="PANTHER" id="PTHR28259">
    <property type="entry name" value="FLUORIDE EXPORT PROTEIN 1-RELATED"/>
    <property type="match status" value="1"/>
</dbReference>
<keyword evidence="5 10" id="KW-0472">Membrane</keyword>
<feature type="transmembrane region" description="Helical" evidence="10">
    <location>
        <begin position="91"/>
        <end position="113"/>
    </location>
</feature>
<comment type="similarity">
    <text evidence="7 10">Belongs to the fluoride channel Fluc/FEX (TC 1.A.43) family.</text>
</comment>
<reference evidence="11 12" key="1">
    <citation type="submission" date="2016-04" db="EMBL/GenBank/DDBJ databases">
        <title>Complete genome sequence of Fictibacillus phosphorivorans G25-29, a strain toxic to nematodes.</title>
        <authorList>
            <person name="Zheng Z."/>
        </authorList>
    </citation>
    <scope>NUCLEOTIDE SEQUENCE [LARGE SCALE GENOMIC DNA]</scope>
    <source>
        <strain evidence="11 12">G25-29</strain>
    </source>
</reference>
<evidence type="ECO:0000313" key="12">
    <source>
        <dbReference type="Proteomes" id="UP000076623"/>
    </source>
</evidence>
<dbReference type="AlphaFoldDB" id="A0A160IM78"/>
<proteinExistence type="inferred from homology"/>
<dbReference type="PANTHER" id="PTHR28259:SF1">
    <property type="entry name" value="FLUORIDE EXPORT PROTEIN 1-RELATED"/>
    <property type="match status" value="1"/>
</dbReference>
<keyword evidence="2 10" id="KW-1003">Cell membrane</keyword>
<dbReference type="EMBL" id="CP015378">
    <property type="protein sequence ID" value="ANC76532.1"/>
    <property type="molecule type" value="Genomic_DNA"/>
</dbReference>
<dbReference type="KEGG" id="fpn:ABE65_006845"/>
<keyword evidence="3 10" id="KW-0812">Transmembrane</keyword>
<comment type="catalytic activity">
    <reaction evidence="8">
        <text>fluoride(in) = fluoride(out)</text>
        <dbReference type="Rhea" id="RHEA:76159"/>
        <dbReference type="ChEBI" id="CHEBI:17051"/>
    </reaction>
    <physiologicalReaction direction="left-to-right" evidence="8">
        <dbReference type="Rhea" id="RHEA:76160"/>
    </physiologicalReaction>
</comment>
<evidence type="ECO:0000256" key="4">
    <source>
        <dbReference type="ARBA" id="ARBA00022989"/>
    </source>
</evidence>
<feature type="transmembrane region" description="Helical" evidence="10">
    <location>
        <begin position="29"/>
        <end position="50"/>
    </location>
</feature>
<dbReference type="Pfam" id="PF02537">
    <property type="entry name" value="CRCB"/>
    <property type="match status" value="1"/>
</dbReference>
<feature type="binding site" evidence="10">
    <location>
        <position position="70"/>
    </location>
    <ligand>
        <name>Na(+)</name>
        <dbReference type="ChEBI" id="CHEBI:29101"/>
        <note>structural</note>
    </ligand>
</feature>
<keyword evidence="10" id="KW-0813">Transport</keyword>